<organism evidence="2 3">
    <name type="scientific">Helicobacter pylori (strain India7)</name>
    <dbReference type="NCBI Taxonomy" id="907238"/>
    <lineage>
        <taxon>Bacteria</taxon>
        <taxon>Pseudomonadati</taxon>
        <taxon>Campylobacterota</taxon>
        <taxon>Epsilonproteobacteria</taxon>
        <taxon>Campylobacterales</taxon>
        <taxon>Helicobacteraceae</taxon>
        <taxon>Helicobacter</taxon>
    </lineage>
</organism>
<evidence type="ECO:0000313" key="2">
    <source>
        <dbReference type="EMBL" id="ADU79435.1"/>
    </source>
</evidence>
<dbReference type="KEGG" id="hpn:HPIN_00890"/>
<accession>E8QE47</accession>
<keyword evidence="1" id="KW-0175">Coiled coil</keyword>
<evidence type="ECO:0008006" key="4">
    <source>
        <dbReference type="Google" id="ProtNLM"/>
    </source>
</evidence>
<dbReference type="PATRIC" id="fig|907238.3.peg.179"/>
<gene>
    <name evidence="2" type="ordered locus">HPIN_00890</name>
</gene>
<dbReference type="AlphaFoldDB" id="E8QE47"/>
<proteinExistence type="predicted"/>
<evidence type="ECO:0000256" key="1">
    <source>
        <dbReference type="SAM" id="Coils"/>
    </source>
</evidence>
<dbReference type="RefSeq" id="WP_001134171.1">
    <property type="nucleotide sequence ID" value="NC_017372.1"/>
</dbReference>
<reference evidence="3" key="1">
    <citation type="submission" date="2010-11" db="EMBL/GenBank/DDBJ databases">
        <title>Genome sequence of Helicobacter pylori strain India7.</title>
        <authorList>
            <person name="Kersulyte D."/>
            <person name="Mukhopadhyay A."/>
            <person name="Choudhury A."/>
            <person name="Nair G.B."/>
            <person name="Berg D.E."/>
        </authorList>
    </citation>
    <scope>NUCLEOTIDE SEQUENCE [LARGE SCALE GENOMIC DNA]</scope>
    <source>
        <strain evidence="3">India7</strain>
    </source>
</reference>
<name>E8QE47_HELP7</name>
<protein>
    <recommendedName>
        <fullName evidence="4">R4 protein</fullName>
    </recommendedName>
</protein>
<dbReference type="EMBL" id="CP002331">
    <property type="protein sequence ID" value="ADU79435.1"/>
    <property type="molecule type" value="Genomic_DNA"/>
</dbReference>
<dbReference type="HOGENOM" id="CLU_164669_0_0_7"/>
<feature type="coiled-coil region" evidence="1">
    <location>
        <begin position="48"/>
        <end position="82"/>
    </location>
</feature>
<dbReference type="Proteomes" id="UP000009059">
    <property type="component" value="Chromosome"/>
</dbReference>
<sequence length="131" mass="15406">MPNTTTQKDYSQLSERQIFNLMLSTKEKIKKIQKEKISFQEKLTKELDKKLEKNNKSFNSKLEKLNKVLQELNLVFDQKRANDCCFGHETPNLETQQAMRDVINKDTDLIVEDFSSYSDERKRVLGVKTQS</sequence>
<evidence type="ECO:0000313" key="3">
    <source>
        <dbReference type="Proteomes" id="UP000009059"/>
    </source>
</evidence>